<dbReference type="AlphaFoldDB" id="A0AAD8Q0C9"/>
<gene>
    <name evidence="2" type="ORF">LY79DRAFT_552137</name>
</gene>
<reference evidence="2" key="1">
    <citation type="submission" date="2021-06" db="EMBL/GenBank/DDBJ databases">
        <title>Comparative genomics, transcriptomics and evolutionary studies reveal genomic signatures of adaptation to plant cell wall in hemibiotrophic fungi.</title>
        <authorList>
            <consortium name="DOE Joint Genome Institute"/>
            <person name="Baroncelli R."/>
            <person name="Diaz J.F."/>
            <person name="Benocci T."/>
            <person name="Peng M."/>
            <person name="Battaglia E."/>
            <person name="Haridas S."/>
            <person name="Andreopoulos W."/>
            <person name="Labutti K."/>
            <person name="Pangilinan J."/>
            <person name="Floch G.L."/>
            <person name="Makela M.R."/>
            <person name="Henrissat B."/>
            <person name="Grigoriev I.V."/>
            <person name="Crouch J.A."/>
            <person name="De Vries R.P."/>
            <person name="Sukno S.A."/>
            <person name="Thon M.R."/>
        </authorList>
    </citation>
    <scope>NUCLEOTIDE SEQUENCE</scope>
    <source>
        <strain evidence="2">CBS 125086</strain>
    </source>
</reference>
<organism evidence="2 3">
    <name type="scientific">Colletotrichum navitas</name>
    <dbReference type="NCBI Taxonomy" id="681940"/>
    <lineage>
        <taxon>Eukaryota</taxon>
        <taxon>Fungi</taxon>
        <taxon>Dikarya</taxon>
        <taxon>Ascomycota</taxon>
        <taxon>Pezizomycotina</taxon>
        <taxon>Sordariomycetes</taxon>
        <taxon>Hypocreomycetidae</taxon>
        <taxon>Glomerellales</taxon>
        <taxon>Glomerellaceae</taxon>
        <taxon>Colletotrichum</taxon>
        <taxon>Colletotrichum graminicola species complex</taxon>
    </lineage>
</organism>
<feature type="chain" id="PRO_5042050665" description="Secreted protein" evidence="1">
    <location>
        <begin position="19"/>
        <end position="84"/>
    </location>
</feature>
<evidence type="ECO:0000313" key="2">
    <source>
        <dbReference type="EMBL" id="KAK1593521.1"/>
    </source>
</evidence>
<dbReference type="RefSeq" id="XP_060414813.1">
    <property type="nucleotide sequence ID" value="XM_060557696.1"/>
</dbReference>
<protein>
    <recommendedName>
        <fullName evidence="4">Secreted protein</fullName>
    </recommendedName>
</protein>
<dbReference type="GeneID" id="85441936"/>
<sequence>MKLSGTILASLCVHSASCVRGCIDGTAPGKSKPLVEHAVDMPSHSIWAFSDRINIFPTRAAGMVIPGPDKQPSTSFIHNNIPLE</sequence>
<dbReference type="EMBL" id="JAHLJV010000025">
    <property type="protein sequence ID" value="KAK1593521.1"/>
    <property type="molecule type" value="Genomic_DNA"/>
</dbReference>
<feature type="signal peptide" evidence="1">
    <location>
        <begin position="1"/>
        <end position="18"/>
    </location>
</feature>
<evidence type="ECO:0000256" key="1">
    <source>
        <dbReference type="SAM" id="SignalP"/>
    </source>
</evidence>
<dbReference type="Proteomes" id="UP001230504">
    <property type="component" value="Unassembled WGS sequence"/>
</dbReference>
<evidence type="ECO:0000313" key="3">
    <source>
        <dbReference type="Proteomes" id="UP001230504"/>
    </source>
</evidence>
<keyword evidence="1" id="KW-0732">Signal</keyword>
<comment type="caution">
    <text evidence="2">The sequence shown here is derived from an EMBL/GenBank/DDBJ whole genome shotgun (WGS) entry which is preliminary data.</text>
</comment>
<proteinExistence type="predicted"/>
<accession>A0AAD8Q0C9</accession>
<name>A0AAD8Q0C9_9PEZI</name>
<keyword evidence="3" id="KW-1185">Reference proteome</keyword>
<evidence type="ECO:0008006" key="4">
    <source>
        <dbReference type="Google" id="ProtNLM"/>
    </source>
</evidence>